<evidence type="ECO:0000256" key="1">
    <source>
        <dbReference type="SAM" id="MobiDB-lite"/>
    </source>
</evidence>
<gene>
    <name evidence="2" type="ORF">SDC9_174970</name>
</gene>
<comment type="caution">
    <text evidence="2">The sequence shown here is derived from an EMBL/GenBank/DDBJ whole genome shotgun (WGS) entry which is preliminary data.</text>
</comment>
<reference evidence="2" key="1">
    <citation type="submission" date="2019-08" db="EMBL/GenBank/DDBJ databases">
        <authorList>
            <person name="Kucharzyk K."/>
            <person name="Murdoch R.W."/>
            <person name="Higgins S."/>
            <person name="Loffler F."/>
        </authorList>
    </citation>
    <scope>NUCLEOTIDE SEQUENCE</scope>
</reference>
<feature type="compositionally biased region" description="Basic and acidic residues" evidence="1">
    <location>
        <begin position="72"/>
        <end position="95"/>
    </location>
</feature>
<evidence type="ECO:0000313" key="2">
    <source>
        <dbReference type="EMBL" id="MPN27536.1"/>
    </source>
</evidence>
<accession>A0A645GMX1</accession>
<dbReference type="EMBL" id="VSSQ01077475">
    <property type="protein sequence ID" value="MPN27536.1"/>
    <property type="molecule type" value="Genomic_DNA"/>
</dbReference>
<organism evidence="2">
    <name type="scientific">bioreactor metagenome</name>
    <dbReference type="NCBI Taxonomy" id="1076179"/>
    <lineage>
        <taxon>unclassified sequences</taxon>
        <taxon>metagenomes</taxon>
        <taxon>ecological metagenomes</taxon>
    </lineage>
</organism>
<proteinExistence type="predicted"/>
<feature type="region of interest" description="Disordered" evidence="1">
    <location>
        <begin position="113"/>
        <end position="160"/>
    </location>
</feature>
<feature type="region of interest" description="Disordered" evidence="1">
    <location>
        <begin position="42"/>
        <end position="101"/>
    </location>
</feature>
<dbReference type="AlphaFoldDB" id="A0A645GMX1"/>
<protein>
    <submittedName>
        <fullName evidence="2">Uncharacterized protein</fullName>
    </submittedName>
</protein>
<sequence>MRGRTGKIFRCRTPAGFRFHLDGPERGRRGENHRFLRRYRQCGSAHHPGPRPLPRGGLCGDGVHLRRPKPHGGLELHGRSGQDHRRDHGPGRQRGDPLLCSGPYPGAFVFHPGDQGSEDGEVQPGFPGLHRLSPCQTGHPDLYRRPPRISGRGRAEASGRRHAYVQFYESPYDRDGGRIPRPE</sequence>
<name>A0A645GMX1_9ZZZZ</name>